<dbReference type="AlphaFoldDB" id="A0A6J5F9M7"/>
<organism evidence="1 2">
    <name type="scientific">Paraburkholderia humisilvae</name>
    <dbReference type="NCBI Taxonomy" id="627669"/>
    <lineage>
        <taxon>Bacteria</taxon>
        <taxon>Pseudomonadati</taxon>
        <taxon>Pseudomonadota</taxon>
        <taxon>Betaproteobacteria</taxon>
        <taxon>Burkholderiales</taxon>
        <taxon>Burkholderiaceae</taxon>
        <taxon>Paraburkholderia</taxon>
    </lineage>
</organism>
<dbReference type="EMBL" id="CADIKH010000090">
    <property type="protein sequence ID" value="CAB3773896.1"/>
    <property type="molecule type" value="Genomic_DNA"/>
</dbReference>
<dbReference type="Proteomes" id="UP000494363">
    <property type="component" value="Unassembled WGS sequence"/>
</dbReference>
<sequence length="71" mass="8467">MREHRARCLRPPLRREDFGNATRRCAIVHIGHTFMWLWECLSRMRGNLHVRFLGEAAAVTLQPYPLIRLRI</sequence>
<evidence type="ECO:0000313" key="2">
    <source>
        <dbReference type="Proteomes" id="UP000494363"/>
    </source>
</evidence>
<reference evidence="1 2" key="1">
    <citation type="submission" date="2020-04" db="EMBL/GenBank/DDBJ databases">
        <authorList>
            <person name="De Canck E."/>
        </authorList>
    </citation>
    <scope>NUCLEOTIDE SEQUENCE [LARGE SCALE GENOMIC DNA]</scope>
    <source>
        <strain evidence="1 2">LMG 29542</strain>
    </source>
</reference>
<keyword evidence="2" id="KW-1185">Reference proteome</keyword>
<accession>A0A6J5F9M7</accession>
<protein>
    <submittedName>
        <fullName evidence="1">Uncharacterized protein</fullName>
    </submittedName>
</protein>
<gene>
    <name evidence="1" type="ORF">LMG29542_07490</name>
</gene>
<evidence type="ECO:0000313" key="1">
    <source>
        <dbReference type="EMBL" id="CAB3773896.1"/>
    </source>
</evidence>
<proteinExistence type="predicted"/>
<name>A0A6J5F9M7_9BURK</name>